<dbReference type="SUPFAM" id="SSF54980">
    <property type="entry name" value="EF-G C-terminal domain-like"/>
    <property type="match status" value="1"/>
</dbReference>
<dbReference type="Gene3D" id="3.30.230.10">
    <property type="match status" value="1"/>
</dbReference>
<evidence type="ECO:0000313" key="2">
    <source>
        <dbReference type="Proteomes" id="UP001162164"/>
    </source>
</evidence>
<comment type="caution">
    <text evidence="1">The sequence shown here is derived from an EMBL/GenBank/DDBJ whole genome shotgun (WGS) entry which is preliminary data.</text>
</comment>
<dbReference type="InterPro" id="IPR035647">
    <property type="entry name" value="EFG_III/V"/>
</dbReference>
<dbReference type="InterPro" id="IPR009000">
    <property type="entry name" value="Transl_B-barrel_sf"/>
</dbReference>
<gene>
    <name evidence="1" type="ORF">NQ317_019222</name>
</gene>
<dbReference type="SUPFAM" id="SSF54211">
    <property type="entry name" value="Ribosomal protein S5 domain 2-like"/>
    <property type="match status" value="1"/>
</dbReference>
<dbReference type="InterPro" id="IPR014721">
    <property type="entry name" value="Ribsml_uS5_D2-typ_fold_subgr"/>
</dbReference>
<dbReference type="PANTHER" id="PTHR42908:SF3">
    <property type="entry name" value="ELONGATION FACTOR-LIKE GTPASE 1"/>
    <property type="match status" value="1"/>
</dbReference>
<dbReference type="EMBL" id="JAPWTJ010000240">
    <property type="protein sequence ID" value="KAJ8980727.1"/>
    <property type="molecule type" value="Genomic_DNA"/>
</dbReference>
<keyword evidence="2" id="KW-1185">Reference proteome</keyword>
<sequence length="591" mass="67890">MEKDKVPKIVEKLNIKNVTRDMTHNDPKIQIRAVFQAWIPLSSIILLQCLKIVPSPCQMDKMKIEQLLNLQRVCEDQYLSKCIETLIPCFEKISIEPTTPTIAYVSKMFCVNKKNLSQNKPKAFIPKPRDKTQQENPTLLPVKGDQEKQNVEIEETEKTYIDADNVIMALARVFSGTLKIGQEIYILSSSYLPDKKQIENNPDDFVKMNRFVSKVEIKELYMLFGRELMLVDWIPAGNFCGIGGLENDVIRTATLSSILNIVPINEKLPSNPIVRNSIEPVNPQELPILHQGLKLLMQSDSCVDVLMEKTGELVILTAGDVHLGKCIEDLRTKFAQIEFHVSRPMVSLRETIVNRSDFDFNKDSFHVVLETNQFIMSTIAVSMPDNIYEAVKNNADFLTIIEQHEYKSFVDIAKQFGQSVKKPVREKDFKSEITKRGISHVKDVLKTAFESNGVFWTGFQDKIWSISKKTDCINLLINNVTDYTRSIFIELGGYDKRALFDHCFIKAYNTLCEAGPICEEPLRNCVFFVNKFEFKVDVQPEDITQQTTASVESSIRDSFRRAFEKQEQRLMEPMYMTEIQVNTNILGEWIY</sequence>
<protein>
    <recommendedName>
        <fullName evidence="3">Elongation factor 2</fullName>
    </recommendedName>
</protein>
<reference evidence="1" key="1">
    <citation type="journal article" date="2023" name="Insect Mol. Biol.">
        <title>Genome sequencing provides insights into the evolution of gene families encoding plant cell wall-degrading enzymes in longhorned beetles.</title>
        <authorList>
            <person name="Shin N.R."/>
            <person name="Okamura Y."/>
            <person name="Kirsch R."/>
            <person name="Pauchet Y."/>
        </authorList>
    </citation>
    <scope>NUCLEOTIDE SEQUENCE</scope>
    <source>
        <strain evidence="1">MMC_N1</strain>
    </source>
</reference>
<evidence type="ECO:0008006" key="3">
    <source>
        <dbReference type="Google" id="ProtNLM"/>
    </source>
</evidence>
<dbReference type="InterPro" id="IPR020568">
    <property type="entry name" value="Ribosomal_Su5_D2-typ_SF"/>
</dbReference>
<accession>A0ABQ9JS48</accession>
<organism evidence="1 2">
    <name type="scientific">Molorchus minor</name>
    <dbReference type="NCBI Taxonomy" id="1323400"/>
    <lineage>
        <taxon>Eukaryota</taxon>
        <taxon>Metazoa</taxon>
        <taxon>Ecdysozoa</taxon>
        <taxon>Arthropoda</taxon>
        <taxon>Hexapoda</taxon>
        <taxon>Insecta</taxon>
        <taxon>Pterygota</taxon>
        <taxon>Neoptera</taxon>
        <taxon>Endopterygota</taxon>
        <taxon>Coleoptera</taxon>
        <taxon>Polyphaga</taxon>
        <taxon>Cucujiformia</taxon>
        <taxon>Chrysomeloidea</taxon>
        <taxon>Cerambycidae</taxon>
        <taxon>Lamiinae</taxon>
        <taxon>Monochamini</taxon>
        <taxon>Molorchus</taxon>
    </lineage>
</organism>
<proteinExistence type="predicted"/>
<dbReference type="SUPFAM" id="SSF50447">
    <property type="entry name" value="Translation proteins"/>
    <property type="match status" value="1"/>
</dbReference>
<evidence type="ECO:0000313" key="1">
    <source>
        <dbReference type="EMBL" id="KAJ8980727.1"/>
    </source>
</evidence>
<dbReference type="Proteomes" id="UP001162164">
    <property type="component" value="Unassembled WGS sequence"/>
</dbReference>
<dbReference type="CDD" id="cd16268">
    <property type="entry name" value="EF2_II"/>
    <property type="match status" value="1"/>
</dbReference>
<dbReference type="PANTHER" id="PTHR42908">
    <property type="entry name" value="TRANSLATION ELONGATION FACTOR-RELATED"/>
    <property type="match status" value="1"/>
</dbReference>
<dbReference type="Gene3D" id="3.30.70.870">
    <property type="entry name" value="Elongation Factor G (Translational Gtpase), domain 3"/>
    <property type="match status" value="1"/>
</dbReference>
<name>A0ABQ9JS48_9CUCU</name>
<dbReference type="Gene3D" id="2.40.30.10">
    <property type="entry name" value="Translation factors"/>
    <property type="match status" value="1"/>
</dbReference>